<evidence type="ECO:0000259" key="2">
    <source>
        <dbReference type="Pfam" id="PF07593"/>
    </source>
</evidence>
<dbReference type="InterPro" id="IPR027039">
    <property type="entry name" value="Crtac1"/>
</dbReference>
<dbReference type="PANTHER" id="PTHR16026:SF0">
    <property type="entry name" value="CARTILAGE ACIDIC PROTEIN 1"/>
    <property type="match status" value="1"/>
</dbReference>
<evidence type="ECO:0000256" key="1">
    <source>
        <dbReference type="ARBA" id="ARBA00022729"/>
    </source>
</evidence>
<keyword evidence="4" id="KW-1185">Reference proteome</keyword>
<protein>
    <submittedName>
        <fullName evidence="3">RNA-binding protein</fullName>
    </submittedName>
</protein>
<dbReference type="InterPro" id="IPR028994">
    <property type="entry name" value="Integrin_alpha_N"/>
</dbReference>
<sequence length="1209" mass="132863">MKFVHQSCAWLPLLVLFASLSGCKEKPLFERLDSSETGIEFANTITDSDSLNILNYQYIYNGGGVGVGDFNGDDKPDLFFAGNQVANKLYLNEGDLKFRDVTGTAGVGGQGRWCSGVSVVDVNADGKMDVYVSTTLHKQAARRANLLYVNQGNDADGNPRFRDMAAQYGIADTTYTTHSAFFDYDNDGDLDLYVLVDQIFDEKTTANLREQKSDGTSPNVDRLYRNMTMERRSKGQGPQPSMPLFVDVSREAGILFEGFGLGMNICDINRDGWKDIYVTNDFASNDLLYINNRNGTFTNRARQAFKHTSYSAMGNDVADINHDGLADIVAMDMLPEDNLRKKSLMGGSNYFVYQEWDRLGYEHQYARNTLQLNRGVPPGNADTSGVKLPAFSEIAMLAGVAETEWSWAPLLADFDHDGHRDLLVTNGFPRDVTDRDFTNYYSGVNNLLTDAMRVELIAKMPTVKVSNYGFRGRGDGTFENLTDRWGLNEPSFSNGAAYADLDDDGDLDYVINNINDEAFVYRNTLTEKNPDKAHFLRVRFVGADANPGGLGAMLDYELPNGNKEVYEHTPYRGFLSSVEPVAHLGLGEATTVKNLKVTWPDGRVQVLPSVNADQTIMVKIADAQPATSSAITPTQPVTLLRDITDSLGLAYRHEEADFIDFNQQKTLLHKFSEYGPALAVGDVNGDGTQDMIVGGSTDRTAGLLLQQTDGRFTVKTLPAKLAEDAGLLLFDADADGDLDLYAVSGGVEYRPDQMTDALQHRLYVNDGRGTFTLAPNALPKTGVSGSCVKAADYDGDGDLDLFVGGRVEPNKYPAPVRSFILRNDVKRAEARTAETSTTNASGRDSPRFTDVTTQVAPTLVKGGLTCDALWTDVDNDRQIDLLIVGEWEAPTVLRNNKGRFDPLKASGLESKTGFWNSLTAGDFDNDGDTDYLAGNLGQNTLLRASDERPVRMYAGDFDNNGFYDAFTTVYFKNAKGQYEEYPYFGWDDMVRQMIGIKKRYIQYAAFGQATINDILTEDERSQALKLTVNCTQTSYIENLGNGTFNVRPLPLPAQTAPVFGMLAQDIDGDGNLDAVLVGNDSGSDLVAGRMDAFDGLVLRGDGKGGFTALTPQQSGFYVPGYAKAVVSWPDAAGRCRLAVSQNRGAVRIMAFQQAQTFAPVDAKTWAVDVRLKNGRIRRQEIPYGSSFYSQSARGVWLQPGESVGKKYSF</sequence>
<feature type="domain" description="ASPIC/UnbV" evidence="2">
    <location>
        <begin position="549"/>
        <end position="616"/>
    </location>
</feature>
<dbReference type="InterPro" id="IPR011519">
    <property type="entry name" value="UnbV_ASPIC"/>
</dbReference>
<dbReference type="Pfam" id="PF07593">
    <property type="entry name" value="UnbV_ASPIC"/>
    <property type="match status" value="1"/>
</dbReference>
<proteinExistence type="predicted"/>
<reference evidence="3 4" key="1">
    <citation type="submission" date="2016-01" db="EMBL/GenBank/DDBJ databases">
        <authorList>
            <person name="Oliw E.H."/>
        </authorList>
    </citation>
    <scope>NUCLEOTIDE SEQUENCE [LARGE SCALE GENOMIC DNA]</scope>
    <source>
        <strain evidence="3 4">DY10</strain>
    </source>
</reference>
<dbReference type="Pfam" id="PF13517">
    <property type="entry name" value="FG-GAP_3"/>
    <property type="match status" value="5"/>
</dbReference>
<organism evidence="3 4">
    <name type="scientific">Spirosoma montaniterrae</name>
    <dbReference type="NCBI Taxonomy" id="1178516"/>
    <lineage>
        <taxon>Bacteria</taxon>
        <taxon>Pseudomonadati</taxon>
        <taxon>Bacteroidota</taxon>
        <taxon>Cytophagia</taxon>
        <taxon>Cytophagales</taxon>
        <taxon>Cytophagaceae</taxon>
        <taxon>Spirosoma</taxon>
    </lineage>
</organism>
<dbReference type="Proteomes" id="UP000187941">
    <property type="component" value="Chromosome"/>
</dbReference>
<dbReference type="InterPro" id="IPR013517">
    <property type="entry name" value="FG-GAP"/>
</dbReference>
<keyword evidence="1" id="KW-0732">Signal</keyword>
<name>A0A1P9X297_9BACT</name>
<evidence type="ECO:0000313" key="3">
    <source>
        <dbReference type="EMBL" id="AQG81741.1"/>
    </source>
</evidence>
<dbReference type="AlphaFoldDB" id="A0A1P9X297"/>
<dbReference type="STRING" id="1178516.AWR27_22010"/>
<dbReference type="SUPFAM" id="SSF69318">
    <property type="entry name" value="Integrin alpha N-terminal domain"/>
    <property type="match status" value="3"/>
</dbReference>
<dbReference type="OrthoDB" id="1488345at2"/>
<dbReference type="EMBL" id="CP014263">
    <property type="protein sequence ID" value="AQG81741.1"/>
    <property type="molecule type" value="Genomic_DNA"/>
</dbReference>
<accession>A0A1P9X297</accession>
<dbReference type="Gene3D" id="2.130.10.130">
    <property type="entry name" value="Integrin alpha, N-terminal"/>
    <property type="match status" value="3"/>
</dbReference>
<dbReference type="PROSITE" id="PS51257">
    <property type="entry name" value="PROKAR_LIPOPROTEIN"/>
    <property type="match status" value="1"/>
</dbReference>
<dbReference type="RefSeq" id="WP_077133221.1">
    <property type="nucleotide sequence ID" value="NZ_CP014263.1"/>
</dbReference>
<dbReference type="PANTHER" id="PTHR16026">
    <property type="entry name" value="CARTILAGE ACIDIC PROTEIN 1"/>
    <property type="match status" value="1"/>
</dbReference>
<evidence type="ECO:0000313" key="4">
    <source>
        <dbReference type="Proteomes" id="UP000187941"/>
    </source>
</evidence>
<dbReference type="KEGG" id="smon:AWR27_22010"/>
<gene>
    <name evidence="3" type="ORF">AWR27_22010</name>
</gene>